<dbReference type="SMART" id="SM00228">
    <property type="entry name" value="PDZ"/>
    <property type="match status" value="1"/>
</dbReference>
<comment type="caution">
    <text evidence="2">The sequence shown here is derived from an EMBL/GenBank/DDBJ whole genome shotgun (WGS) entry which is preliminary data.</text>
</comment>
<dbReference type="EMBL" id="JAQMWT010000186">
    <property type="protein sequence ID" value="KAJ8607982.1"/>
    <property type="molecule type" value="Genomic_DNA"/>
</dbReference>
<dbReference type="PROSITE" id="PS50106">
    <property type="entry name" value="PDZ"/>
    <property type="match status" value="1"/>
</dbReference>
<feature type="domain" description="PDZ" evidence="1">
    <location>
        <begin position="42"/>
        <end position="97"/>
    </location>
</feature>
<dbReference type="Pfam" id="PF04366">
    <property type="entry name" value="Ysc84"/>
    <property type="match status" value="1"/>
</dbReference>
<accession>A0AAD7XRR7</accession>
<organism evidence="2 3">
    <name type="scientific">Chrysophaeum taylorii</name>
    <dbReference type="NCBI Taxonomy" id="2483200"/>
    <lineage>
        <taxon>Eukaryota</taxon>
        <taxon>Sar</taxon>
        <taxon>Stramenopiles</taxon>
        <taxon>Ochrophyta</taxon>
        <taxon>Pelagophyceae</taxon>
        <taxon>Pelagomonadales</taxon>
        <taxon>Pelagomonadaceae</taxon>
        <taxon>Chrysophaeum</taxon>
    </lineage>
</organism>
<dbReference type="GO" id="GO:0035091">
    <property type="term" value="F:phosphatidylinositol binding"/>
    <property type="evidence" value="ECO:0007669"/>
    <property type="project" value="TreeGrafter"/>
</dbReference>
<dbReference type="InterPro" id="IPR036034">
    <property type="entry name" value="PDZ_sf"/>
</dbReference>
<protein>
    <recommendedName>
        <fullName evidence="1">PDZ domain-containing protein</fullName>
    </recommendedName>
</protein>
<evidence type="ECO:0000259" key="1">
    <source>
        <dbReference type="PROSITE" id="PS50106"/>
    </source>
</evidence>
<dbReference type="Proteomes" id="UP001230188">
    <property type="component" value="Unassembled WGS sequence"/>
</dbReference>
<dbReference type="PANTHER" id="PTHR15629">
    <property type="entry name" value="SH3YL1 PROTEIN"/>
    <property type="match status" value="1"/>
</dbReference>
<dbReference type="InterPro" id="IPR041489">
    <property type="entry name" value="PDZ_6"/>
</dbReference>
<gene>
    <name evidence="2" type="ORF">CTAYLR_008249</name>
</gene>
<keyword evidence="3" id="KW-1185">Reference proteome</keyword>
<reference evidence="2" key="1">
    <citation type="submission" date="2023-01" db="EMBL/GenBank/DDBJ databases">
        <title>Metagenome sequencing of chrysophaentin producing Chrysophaeum taylorii.</title>
        <authorList>
            <person name="Davison J."/>
            <person name="Bewley C."/>
        </authorList>
    </citation>
    <scope>NUCLEOTIDE SEQUENCE</scope>
    <source>
        <strain evidence="2">NIES-1699</strain>
    </source>
</reference>
<dbReference type="PANTHER" id="PTHR15629:SF2">
    <property type="entry name" value="SH3 DOMAIN-CONTAINING YSC84-LIKE PROTEIN 1"/>
    <property type="match status" value="1"/>
</dbReference>
<proteinExistence type="predicted"/>
<dbReference type="InterPro" id="IPR001478">
    <property type="entry name" value="PDZ"/>
</dbReference>
<dbReference type="Gene3D" id="2.30.42.10">
    <property type="match status" value="1"/>
</dbReference>
<sequence>MATALFKEIAASVREGAKDVARGVQGKETGATDTIEAIFAGGSLGMTVSDYGGEGLVSALVPDGEAQYQGVQLNDRVVAVAGSPTKTYQEVVAAIRSHPSRPLSLALERREKRDSRGPGFVNFRLDEEIDKAERILELMLASPKSGPDPDVLRRARGLAFLRVTKLGFAFSGRFGTGLVVARLPTGAWSSPSAIGTVGVSMGLQIGAQIADFLIVLNTDEAVTALSGGGQLALGGQVGAVAGPVGASREASLAAQPEAAAPIYTYSISKGLFAGVSLEGSIINERNSVNERHYASPGVRAAQLLNGQVKPMPAASALLAALAAIDGGAAPTYAPDVLQPADASNPFLPPTTV</sequence>
<dbReference type="SUPFAM" id="SSF50156">
    <property type="entry name" value="PDZ domain-like"/>
    <property type="match status" value="1"/>
</dbReference>
<evidence type="ECO:0000313" key="3">
    <source>
        <dbReference type="Proteomes" id="UP001230188"/>
    </source>
</evidence>
<dbReference type="InterPro" id="IPR007461">
    <property type="entry name" value="Ysc84_actin-binding"/>
</dbReference>
<dbReference type="Pfam" id="PF17820">
    <property type="entry name" value="PDZ_6"/>
    <property type="match status" value="1"/>
</dbReference>
<evidence type="ECO:0000313" key="2">
    <source>
        <dbReference type="EMBL" id="KAJ8607982.1"/>
    </source>
</evidence>
<dbReference type="InterPro" id="IPR051702">
    <property type="entry name" value="SH3_domain_YSC84-like"/>
</dbReference>
<dbReference type="AlphaFoldDB" id="A0AAD7XRR7"/>
<name>A0AAD7XRR7_9STRA</name>